<reference evidence="1 2" key="1">
    <citation type="submission" date="2016-11" db="EMBL/GenBank/DDBJ databases">
        <authorList>
            <person name="Jaros S."/>
            <person name="Januszkiewicz K."/>
            <person name="Wedrychowicz H."/>
        </authorList>
    </citation>
    <scope>NUCLEOTIDE SEQUENCE [LARGE SCALE GENOMIC DNA]</scope>
    <source>
        <strain evidence="1 2">GAS138</strain>
    </source>
</reference>
<dbReference type="RefSeq" id="WP_079601668.1">
    <property type="nucleotide sequence ID" value="NZ_LT670817.1"/>
</dbReference>
<dbReference type="Proteomes" id="UP000189796">
    <property type="component" value="Chromosome I"/>
</dbReference>
<dbReference type="OrthoDB" id="8237456at2"/>
<evidence type="ECO:0000313" key="1">
    <source>
        <dbReference type="EMBL" id="SHG80868.1"/>
    </source>
</evidence>
<organism evidence="1 2">
    <name type="scientific">Bradyrhizobium erythrophlei</name>
    <dbReference type="NCBI Taxonomy" id="1437360"/>
    <lineage>
        <taxon>Bacteria</taxon>
        <taxon>Pseudomonadati</taxon>
        <taxon>Pseudomonadota</taxon>
        <taxon>Alphaproteobacteria</taxon>
        <taxon>Hyphomicrobiales</taxon>
        <taxon>Nitrobacteraceae</taxon>
        <taxon>Bradyrhizobium</taxon>
    </lineage>
</organism>
<dbReference type="EMBL" id="LT670817">
    <property type="protein sequence ID" value="SHG80868.1"/>
    <property type="molecule type" value="Genomic_DNA"/>
</dbReference>
<name>A0A1M5MU86_9BRAD</name>
<proteinExistence type="predicted"/>
<accession>A0A1M5MU86</accession>
<evidence type="ECO:0000313" key="2">
    <source>
        <dbReference type="Proteomes" id="UP000189796"/>
    </source>
</evidence>
<protein>
    <recommendedName>
        <fullName evidence="3">Phage DNA packaging protein, Nu1 subunit of terminase</fullName>
    </recommendedName>
</protein>
<gene>
    <name evidence="1" type="ORF">SAMN05443248_2728</name>
</gene>
<evidence type="ECO:0008006" key="3">
    <source>
        <dbReference type="Google" id="ProtNLM"/>
    </source>
</evidence>
<dbReference type="AlphaFoldDB" id="A0A1M5MU86"/>
<sequence length="175" mass="18742">MSTAVQAAEHVFISISRFRDLVAIGTITRASPNGYKLARVREEYCKNAQAVMQGREADGPGGLTEQRTRIAAATALKLEAANKLASGETVPITSATVIYGAITSTIKETLLGLAGKIADGLRPHTSKDRSEIWSIVDREVRQTLTVLGLPQTYVDALVKTQVPPASPIQPDEEVS</sequence>